<reference evidence="1 2" key="1">
    <citation type="submission" date="2019-01" db="EMBL/GenBank/DDBJ databases">
        <title>A draft genome assembly of the solar-powered sea slug Elysia chlorotica.</title>
        <authorList>
            <person name="Cai H."/>
            <person name="Li Q."/>
            <person name="Fang X."/>
            <person name="Li J."/>
            <person name="Curtis N.E."/>
            <person name="Altenburger A."/>
            <person name="Shibata T."/>
            <person name="Feng M."/>
            <person name="Maeda T."/>
            <person name="Schwartz J.A."/>
            <person name="Shigenobu S."/>
            <person name="Lundholm N."/>
            <person name="Nishiyama T."/>
            <person name="Yang H."/>
            <person name="Hasebe M."/>
            <person name="Li S."/>
            <person name="Pierce S.K."/>
            <person name="Wang J."/>
        </authorList>
    </citation>
    <scope>NUCLEOTIDE SEQUENCE [LARGE SCALE GENOMIC DNA]</scope>
    <source>
        <strain evidence="1">EC2010</strain>
        <tissue evidence="1">Whole organism of an adult</tissue>
    </source>
</reference>
<evidence type="ECO:0008006" key="3">
    <source>
        <dbReference type="Google" id="ProtNLM"/>
    </source>
</evidence>
<dbReference type="EMBL" id="RQTK01000662">
    <property type="protein sequence ID" value="RUS76436.1"/>
    <property type="molecule type" value="Genomic_DNA"/>
</dbReference>
<keyword evidence="2" id="KW-1185">Reference proteome</keyword>
<sequence length="211" mass="24107">MRIEMVDQLAKIGSNWNLLRAICPATGEIAFGYLPGYRQGEVTLESDCPFAHLMPDLKTADPKLEILCYGPRTHRLLFDGDENKYQLWEVKFLGYMRRQKLHKTITNDPNPSDTEDEEKNAEAFAQLVQYIDDRHNVNTFYENLEEVMKKWFTPDKIWNIDETGVTTVQTPAKQIAQRGVKRVGAVVAQERGTLVTMRVCCGASASENHIQ</sequence>
<name>A0A3S0ZFI7_ELYCH</name>
<dbReference type="Proteomes" id="UP000271974">
    <property type="component" value="Unassembled WGS sequence"/>
</dbReference>
<protein>
    <recommendedName>
        <fullName evidence="3">DDE-1 domain-containing protein</fullName>
    </recommendedName>
</protein>
<dbReference type="AlphaFoldDB" id="A0A3S0ZFI7"/>
<dbReference type="OrthoDB" id="6277218at2759"/>
<evidence type="ECO:0000313" key="2">
    <source>
        <dbReference type="Proteomes" id="UP000271974"/>
    </source>
</evidence>
<accession>A0A3S0ZFI7</accession>
<comment type="caution">
    <text evidence="1">The sequence shown here is derived from an EMBL/GenBank/DDBJ whole genome shotgun (WGS) entry which is preliminary data.</text>
</comment>
<organism evidence="1 2">
    <name type="scientific">Elysia chlorotica</name>
    <name type="common">Eastern emerald elysia</name>
    <name type="synonym">Sea slug</name>
    <dbReference type="NCBI Taxonomy" id="188477"/>
    <lineage>
        <taxon>Eukaryota</taxon>
        <taxon>Metazoa</taxon>
        <taxon>Spiralia</taxon>
        <taxon>Lophotrochozoa</taxon>
        <taxon>Mollusca</taxon>
        <taxon>Gastropoda</taxon>
        <taxon>Heterobranchia</taxon>
        <taxon>Euthyneura</taxon>
        <taxon>Panpulmonata</taxon>
        <taxon>Sacoglossa</taxon>
        <taxon>Placobranchoidea</taxon>
        <taxon>Plakobranchidae</taxon>
        <taxon>Elysia</taxon>
    </lineage>
</organism>
<proteinExistence type="predicted"/>
<evidence type="ECO:0000313" key="1">
    <source>
        <dbReference type="EMBL" id="RUS76436.1"/>
    </source>
</evidence>
<gene>
    <name evidence="1" type="ORF">EGW08_015805</name>
</gene>